<dbReference type="PANTHER" id="PTHR42698:SF1">
    <property type="entry name" value="GTPASE ERA, MITOCHONDRIAL"/>
    <property type="match status" value="1"/>
</dbReference>
<feature type="binding site" evidence="6">
    <location>
        <begin position="41"/>
        <end position="48"/>
    </location>
    <ligand>
        <name>GTP</name>
        <dbReference type="ChEBI" id="CHEBI:37565"/>
    </ligand>
</feature>
<gene>
    <name evidence="6" type="primary">era</name>
    <name evidence="11" type="ordered locus">RMDY18_10230</name>
</gene>
<evidence type="ECO:0000256" key="1">
    <source>
        <dbReference type="ARBA" id="ARBA00007921"/>
    </source>
</evidence>
<dbReference type="eggNOG" id="COG1159">
    <property type="taxonomic scope" value="Bacteria"/>
</dbReference>
<dbReference type="InterPro" id="IPR027417">
    <property type="entry name" value="P-loop_NTPase"/>
</dbReference>
<dbReference type="GO" id="GO:0005886">
    <property type="term" value="C:plasma membrane"/>
    <property type="evidence" value="ECO:0007669"/>
    <property type="project" value="UniProtKB-SubCell"/>
</dbReference>
<dbReference type="Pfam" id="PF01926">
    <property type="entry name" value="MMR_HSR1"/>
    <property type="match status" value="1"/>
</dbReference>
<feature type="region of interest" description="G1" evidence="7">
    <location>
        <begin position="41"/>
        <end position="48"/>
    </location>
</feature>
<dbReference type="HOGENOM" id="CLU_038009_0_2_11"/>
<dbReference type="InterPro" id="IPR015946">
    <property type="entry name" value="KH_dom-like_a/b"/>
</dbReference>
<organism evidence="11 12">
    <name type="scientific">Rothia mucilaginosa (strain DY-18)</name>
    <name type="common">Stomatococcus mucilaginosus</name>
    <dbReference type="NCBI Taxonomy" id="680646"/>
    <lineage>
        <taxon>Bacteria</taxon>
        <taxon>Bacillati</taxon>
        <taxon>Actinomycetota</taxon>
        <taxon>Actinomycetes</taxon>
        <taxon>Micrococcales</taxon>
        <taxon>Micrococcaceae</taxon>
        <taxon>Rothia</taxon>
    </lineage>
</organism>
<keyword evidence="12" id="KW-1185">Reference proteome</keyword>
<dbReference type="InterPro" id="IPR004044">
    <property type="entry name" value="KH_dom_type_2"/>
</dbReference>
<keyword evidence="5 6" id="KW-0342">GTP-binding</keyword>
<keyword evidence="6" id="KW-1003">Cell membrane</keyword>
<feature type="domain" description="Era-type G" evidence="10">
    <location>
        <begin position="33"/>
        <end position="267"/>
    </location>
</feature>
<dbReference type="PROSITE" id="PS50823">
    <property type="entry name" value="KH_TYPE_2"/>
    <property type="match status" value="1"/>
</dbReference>
<keyword evidence="6" id="KW-0472">Membrane</keyword>
<keyword evidence="6" id="KW-0963">Cytoplasm</keyword>
<evidence type="ECO:0000259" key="10">
    <source>
        <dbReference type="PROSITE" id="PS51713"/>
    </source>
</evidence>
<proteinExistence type="inferred from homology"/>
<dbReference type="InterPro" id="IPR006073">
    <property type="entry name" value="GTP-bd"/>
</dbReference>
<dbReference type="GO" id="GO:0003924">
    <property type="term" value="F:GTPase activity"/>
    <property type="evidence" value="ECO:0007669"/>
    <property type="project" value="UniProtKB-UniRule"/>
</dbReference>
<reference evidence="11 12" key="2">
    <citation type="journal article" date="2010" name="J Osaka Dent Univ">
        <title>Isolation and identification of Rothia mucilaginosa from persistent apical periodontitis lesions.</title>
        <authorList>
            <person name="Yamane K."/>
            <person name="Yoshida M."/>
            <person name="Fujihira T."/>
            <person name="Baba T."/>
            <person name="Tsuji N."/>
            <person name="Hayashi H."/>
            <person name="Sugimori C."/>
            <person name="Yamanaka T."/>
            <person name="Mashimo C."/>
            <person name="Nambu T."/>
            <person name="Kawai H."/>
            <person name="Fukushima H."/>
        </authorList>
    </citation>
    <scope>NUCLEOTIDE SEQUENCE [LARGE SCALE GENOMIC DNA]</scope>
    <source>
        <strain evidence="11 12">DY-18</strain>
    </source>
</reference>
<dbReference type="KEGG" id="rmu:RMDY18_10230"/>
<dbReference type="NCBIfam" id="TIGR00231">
    <property type="entry name" value="small_GTP"/>
    <property type="match status" value="1"/>
</dbReference>
<dbReference type="GO" id="GO:0000028">
    <property type="term" value="P:ribosomal small subunit assembly"/>
    <property type="evidence" value="ECO:0007669"/>
    <property type="project" value="TreeGrafter"/>
</dbReference>
<dbReference type="InterPro" id="IPR009019">
    <property type="entry name" value="KH_sf_prok-type"/>
</dbReference>
<dbReference type="GO" id="GO:0005829">
    <property type="term" value="C:cytosol"/>
    <property type="evidence" value="ECO:0007669"/>
    <property type="project" value="TreeGrafter"/>
</dbReference>
<dbReference type="SUPFAM" id="SSF52540">
    <property type="entry name" value="P-loop containing nucleoside triphosphate hydrolases"/>
    <property type="match status" value="1"/>
</dbReference>
<accession>D2NT79</accession>
<evidence type="ECO:0000256" key="8">
    <source>
        <dbReference type="SAM" id="MobiDB-lite"/>
    </source>
</evidence>
<feature type="binding site" evidence="6">
    <location>
        <begin position="88"/>
        <end position="92"/>
    </location>
    <ligand>
        <name>GTP</name>
        <dbReference type="ChEBI" id="CHEBI:37565"/>
    </ligand>
</feature>
<evidence type="ECO:0000259" key="9">
    <source>
        <dbReference type="PROSITE" id="PS50823"/>
    </source>
</evidence>
<dbReference type="GO" id="GO:0005525">
    <property type="term" value="F:GTP binding"/>
    <property type="evidence" value="ECO:0007669"/>
    <property type="project" value="UniProtKB-UniRule"/>
</dbReference>
<dbReference type="Pfam" id="PF07650">
    <property type="entry name" value="KH_2"/>
    <property type="match status" value="1"/>
</dbReference>
<comment type="function">
    <text evidence="6">An essential GTPase that binds both GDP and GTP, with rapid nucleotide exchange. Plays a role in 16S rRNA processing and 30S ribosomal subunit biogenesis and possibly also in cell cycle regulation and energy metabolism.</text>
</comment>
<dbReference type="EMBL" id="AP011540">
    <property type="protein sequence ID" value="BAI64855.1"/>
    <property type="molecule type" value="Genomic_DNA"/>
</dbReference>
<feature type="region of interest" description="G3" evidence="7">
    <location>
        <begin position="88"/>
        <end position="91"/>
    </location>
</feature>
<evidence type="ECO:0000256" key="2">
    <source>
        <dbReference type="ARBA" id="ARBA00020484"/>
    </source>
</evidence>
<name>D2NT79_ROTMD</name>
<keyword evidence="3 6" id="KW-0547">Nucleotide-binding</keyword>
<evidence type="ECO:0000256" key="5">
    <source>
        <dbReference type="ARBA" id="ARBA00023134"/>
    </source>
</evidence>
<comment type="similarity">
    <text evidence="1 6 7">Belongs to the TRAFAC class TrmE-Era-EngA-EngB-Septin-like GTPase superfamily. Era GTPase family.</text>
</comment>
<dbReference type="CDD" id="cd22534">
    <property type="entry name" value="KH-II_Era"/>
    <property type="match status" value="1"/>
</dbReference>
<feature type="region of interest" description="G2" evidence="7">
    <location>
        <begin position="67"/>
        <end position="71"/>
    </location>
</feature>
<sequence>MTRRNTMDQEYTPLDLSTLDLSTPLPTYPADFRSGFASLVGRPNAGKSTLTNAMVGQKVAITSNRPQTTRHTIRGIVHKDEYQLILVDTPGIHRPRTLLGERLTDLVASTLSQVDVLGFCIPANEKIGPGDRYIASQLVASSNKPVVAIVTKADTVSSEELREQLLAVEALGEEVMSAERAARAKRAAHRAKQKGKGPKGKDGKNDAVPFAKGSGPAAKRRAGEVAEPMPVDGKGGWAAIIPVSAVKHFQVDAVADLLAQYTPLSPPLYPDGELTDEPEATLIAELVREAALEGAREELPHSIAVTVEEMEFREGRPADNPLLDVHVNLYVERESQKYIIIGKGGSNLRKIGTKAREQIEAMLGTRIYLNIHVKVAKEWQSDARALNRLGF</sequence>
<reference evidence="11 12" key="3">
    <citation type="journal article" date="2010" name="Sequencing">
        <title>Complete Genome Sequence of Rothia mucilaginosa DY-18: A Clinical Isolate with Dense Meshwork-Like Structures from a Persistent Apical Periodontitis Lesion.</title>
        <authorList>
            <person name="Yamane K."/>
            <person name="Nambu T."/>
            <person name="Yamanaka T."/>
            <person name="Mashimo C."/>
            <person name="Sugimori C."/>
            <person name="Leung K.-P."/>
            <person name="Fukushima H."/>
        </authorList>
    </citation>
    <scope>NUCLEOTIDE SEQUENCE [LARGE SCALE GENOMIC DNA]</scope>
    <source>
        <strain evidence="11 12">DY-18</strain>
    </source>
</reference>
<feature type="binding site" evidence="6">
    <location>
        <begin position="151"/>
        <end position="154"/>
    </location>
    <ligand>
        <name>GTP</name>
        <dbReference type="ChEBI" id="CHEBI:37565"/>
    </ligand>
</feature>
<reference evidence="12" key="1">
    <citation type="submission" date="2009-07" db="EMBL/GenBank/DDBJ databases">
        <title>Complete genome sequence of Rothia mucilaginosa DJ.</title>
        <authorList>
            <person name="Yamane K."/>
            <person name="Nambu T."/>
            <person name="Mashimo C."/>
            <person name="Sugimori C."/>
            <person name="Yamanaka T."/>
            <person name="Leung K."/>
            <person name="Fukushima H."/>
        </authorList>
    </citation>
    <scope>NUCLEOTIDE SEQUENCE [LARGE SCALE GENOMIC DNA]</scope>
    <source>
        <strain evidence="12">DY-18</strain>
    </source>
</reference>
<dbReference type="GO" id="GO:0070181">
    <property type="term" value="F:small ribosomal subunit rRNA binding"/>
    <property type="evidence" value="ECO:0007669"/>
    <property type="project" value="UniProtKB-UniRule"/>
</dbReference>
<keyword evidence="4 6" id="KW-0694">RNA-binding</keyword>
<evidence type="ECO:0000256" key="3">
    <source>
        <dbReference type="ARBA" id="ARBA00022741"/>
    </source>
</evidence>
<protein>
    <recommendedName>
        <fullName evidence="2 6">GTPase Era</fullName>
    </recommendedName>
</protein>
<evidence type="ECO:0000256" key="4">
    <source>
        <dbReference type="ARBA" id="ARBA00022884"/>
    </source>
</evidence>
<feature type="region of interest" description="G4" evidence="7">
    <location>
        <begin position="151"/>
        <end position="154"/>
    </location>
</feature>
<dbReference type="HAMAP" id="MF_00367">
    <property type="entry name" value="GTPase_Era"/>
    <property type="match status" value="1"/>
</dbReference>
<dbReference type="Gene3D" id="3.30.300.20">
    <property type="match status" value="1"/>
</dbReference>
<dbReference type="CDD" id="cd04163">
    <property type="entry name" value="Era"/>
    <property type="match status" value="1"/>
</dbReference>
<evidence type="ECO:0000256" key="6">
    <source>
        <dbReference type="HAMAP-Rule" id="MF_00367"/>
    </source>
</evidence>
<dbReference type="Proteomes" id="UP000001883">
    <property type="component" value="Chromosome"/>
</dbReference>
<evidence type="ECO:0000256" key="7">
    <source>
        <dbReference type="PROSITE-ProRule" id="PRU01050"/>
    </source>
</evidence>
<evidence type="ECO:0000313" key="12">
    <source>
        <dbReference type="Proteomes" id="UP000001883"/>
    </source>
</evidence>
<dbReference type="AlphaFoldDB" id="D2NT79"/>
<dbReference type="STRING" id="680646.RMDY18_10230"/>
<feature type="domain" description="KH type-2" evidence="9">
    <location>
        <begin position="295"/>
        <end position="377"/>
    </location>
</feature>
<feature type="region of interest" description="G5" evidence="7">
    <location>
        <begin position="243"/>
        <end position="245"/>
    </location>
</feature>
<dbReference type="GO" id="GO:0043024">
    <property type="term" value="F:ribosomal small subunit binding"/>
    <property type="evidence" value="ECO:0007669"/>
    <property type="project" value="TreeGrafter"/>
</dbReference>
<keyword evidence="6" id="KW-0690">Ribosome biogenesis</keyword>
<dbReference type="InterPro" id="IPR005662">
    <property type="entry name" value="GTPase_Era-like"/>
</dbReference>
<comment type="subunit">
    <text evidence="6">Monomer.</text>
</comment>
<comment type="subcellular location">
    <subcellularLocation>
        <location evidence="6">Cytoplasm</location>
    </subcellularLocation>
    <subcellularLocation>
        <location evidence="6">Cell membrane</location>
        <topology evidence="6">Peripheral membrane protein</topology>
    </subcellularLocation>
</comment>
<evidence type="ECO:0000313" key="11">
    <source>
        <dbReference type="EMBL" id="BAI64855.1"/>
    </source>
</evidence>
<feature type="compositionally biased region" description="Basic residues" evidence="8">
    <location>
        <begin position="183"/>
        <end position="198"/>
    </location>
</feature>
<dbReference type="FunFam" id="3.30.300.20:FF:000003">
    <property type="entry name" value="GTPase Era"/>
    <property type="match status" value="1"/>
</dbReference>
<dbReference type="Gene3D" id="3.40.50.300">
    <property type="entry name" value="P-loop containing nucleotide triphosphate hydrolases"/>
    <property type="match status" value="1"/>
</dbReference>
<feature type="region of interest" description="Disordered" evidence="8">
    <location>
        <begin position="183"/>
        <end position="227"/>
    </location>
</feature>
<dbReference type="SUPFAM" id="SSF54814">
    <property type="entry name" value="Prokaryotic type KH domain (KH-domain type II)"/>
    <property type="match status" value="1"/>
</dbReference>
<dbReference type="PANTHER" id="PTHR42698">
    <property type="entry name" value="GTPASE ERA"/>
    <property type="match status" value="1"/>
</dbReference>
<keyword evidence="6" id="KW-0699">rRNA-binding</keyword>
<dbReference type="PROSITE" id="PS51713">
    <property type="entry name" value="G_ERA"/>
    <property type="match status" value="1"/>
</dbReference>
<dbReference type="InterPro" id="IPR030388">
    <property type="entry name" value="G_ERA_dom"/>
</dbReference>
<dbReference type="InterPro" id="IPR005225">
    <property type="entry name" value="Small_GTP-bd"/>
</dbReference>